<comment type="caution">
    <text evidence="4">The sequence shown here is derived from an EMBL/GenBank/DDBJ whole genome shotgun (WGS) entry which is preliminary data.</text>
</comment>
<evidence type="ECO:0000256" key="3">
    <source>
        <dbReference type="PROSITE-ProRule" id="PRU00023"/>
    </source>
</evidence>
<dbReference type="InterPro" id="IPR036770">
    <property type="entry name" value="Ankyrin_rpt-contain_sf"/>
</dbReference>
<keyword evidence="5" id="KW-1185">Reference proteome</keyword>
<feature type="repeat" description="ANK" evidence="3">
    <location>
        <begin position="72"/>
        <end position="104"/>
    </location>
</feature>
<dbReference type="SUPFAM" id="SSF48403">
    <property type="entry name" value="Ankyrin repeat"/>
    <property type="match status" value="1"/>
</dbReference>
<name>A0A0F5QD24_9HYPH</name>
<evidence type="ECO:0000313" key="4">
    <source>
        <dbReference type="EMBL" id="KKC37904.1"/>
    </source>
</evidence>
<dbReference type="InterPro" id="IPR050776">
    <property type="entry name" value="Ank_Repeat/CDKN_Inhibitor"/>
</dbReference>
<keyword evidence="2 3" id="KW-0040">ANK repeat</keyword>
<dbReference type="InterPro" id="IPR002110">
    <property type="entry name" value="Ankyrin_rpt"/>
</dbReference>
<evidence type="ECO:0000256" key="2">
    <source>
        <dbReference type="ARBA" id="ARBA00023043"/>
    </source>
</evidence>
<reference evidence="4 5" key="1">
    <citation type="submission" date="2015-03" db="EMBL/GenBank/DDBJ databases">
        <authorList>
            <person name="Lepp D."/>
            <person name="Hassan Y.I."/>
            <person name="Li X.-Z."/>
            <person name="Zhou T."/>
        </authorList>
    </citation>
    <scope>NUCLEOTIDE SEQUENCE [LARGE SCALE GENOMIC DNA]</scope>
    <source>
        <strain evidence="4 5">E84</strain>
    </source>
</reference>
<dbReference type="STRING" id="1293439.WH87_09565"/>
<evidence type="ECO:0000256" key="1">
    <source>
        <dbReference type="ARBA" id="ARBA00022737"/>
    </source>
</evidence>
<dbReference type="PROSITE" id="PS50088">
    <property type="entry name" value="ANK_REPEAT"/>
    <property type="match status" value="2"/>
</dbReference>
<accession>A0A0F5QD24</accession>
<protein>
    <submittedName>
        <fullName evidence="4">Uncharacterized protein</fullName>
    </submittedName>
</protein>
<dbReference type="PANTHER" id="PTHR24201:SF2">
    <property type="entry name" value="ANKYRIN REPEAT DOMAIN-CONTAINING PROTEIN 42"/>
    <property type="match status" value="1"/>
</dbReference>
<organism evidence="4 5">
    <name type="scientific">Devosia epidermidihirudinis</name>
    <dbReference type="NCBI Taxonomy" id="1293439"/>
    <lineage>
        <taxon>Bacteria</taxon>
        <taxon>Pseudomonadati</taxon>
        <taxon>Pseudomonadota</taxon>
        <taxon>Alphaproteobacteria</taxon>
        <taxon>Hyphomicrobiales</taxon>
        <taxon>Devosiaceae</taxon>
        <taxon>Devosia</taxon>
    </lineage>
</organism>
<dbReference type="Proteomes" id="UP000033411">
    <property type="component" value="Unassembled WGS sequence"/>
</dbReference>
<gene>
    <name evidence="4" type="ORF">WH87_09565</name>
</gene>
<dbReference type="AlphaFoldDB" id="A0A0F5QD24"/>
<proteinExistence type="predicted"/>
<evidence type="ECO:0000313" key="5">
    <source>
        <dbReference type="Proteomes" id="UP000033411"/>
    </source>
</evidence>
<dbReference type="RefSeq" id="WP_046173242.1">
    <property type="nucleotide sequence ID" value="NZ_LANJ01000016.1"/>
</dbReference>
<dbReference type="PATRIC" id="fig|1293439.3.peg.1489"/>
<dbReference type="EMBL" id="LANJ01000016">
    <property type="protein sequence ID" value="KKC37904.1"/>
    <property type="molecule type" value="Genomic_DNA"/>
</dbReference>
<dbReference type="Pfam" id="PF12796">
    <property type="entry name" value="Ank_2"/>
    <property type="match status" value="1"/>
</dbReference>
<feature type="repeat" description="ANK" evidence="3">
    <location>
        <begin position="105"/>
        <end position="137"/>
    </location>
</feature>
<dbReference type="SMART" id="SM00248">
    <property type="entry name" value="ANK"/>
    <property type="match status" value="4"/>
</dbReference>
<keyword evidence="1" id="KW-0677">Repeat</keyword>
<dbReference type="PANTHER" id="PTHR24201">
    <property type="entry name" value="ANK_REP_REGION DOMAIN-CONTAINING PROTEIN"/>
    <property type="match status" value="1"/>
</dbReference>
<sequence>MFETVKGLGMSKWFIVAFLFAWMLLPVAAAEPTADDYLITAVAQGNADAVARHLDDPDTVSRELNPECPPGTRCKPITYAAEQSDPTILRMLLEAGADPNGTNSVGDNGLIMAIMSGNTRGVDMLLAFGADVNQANRFGISALIGATMMGDSVLLEKLLSNGGDPNTRAQPSGGDANQSVAGRPLLCIAAEGGYVDAVGVLIRQGAALDAPSGVGETTADCIEATGSTEMLSLLGKTPGNH</sequence>
<dbReference type="Gene3D" id="1.25.40.20">
    <property type="entry name" value="Ankyrin repeat-containing domain"/>
    <property type="match status" value="1"/>
</dbReference>